<accession>A0ACD3AI49</accession>
<name>A0ACD3AI49_9AGAR</name>
<proteinExistence type="predicted"/>
<dbReference type="Proteomes" id="UP000308600">
    <property type="component" value="Unassembled WGS sequence"/>
</dbReference>
<protein>
    <submittedName>
        <fullName evidence="1">Uncharacterized protein</fullName>
    </submittedName>
</protein>
<gene>
    <name evidence="1" type="ORF">BDN72DRAFT_860999</name>
</gene>
<keyword evidence="2" id="KW-1185">Reference proteome</keyword>
<organism evidence="1 2">
    <name type="scientific">Pluteus cervinus</name>
    <dbReference type="NCBI Taxonomy" id="181527"/>
    <lineage>
        <taxon>Eukaryota</taxon>
        <taxon>Fungi</taxon>
        <taxon>Dikarya</taxon>
        <taxon>Basidiomycota</taxon>
        <taxon>Agaricomycotina</taxon>
        <taxon>Agaricomycetes</taxon>
        <taxon>Agaricomycetidae</taxon>
        <taxon>Agaricales</taxon>
        <taxon>Pluteineae</taxon>
        <taxon>Pluteaceae</taxon>
        <taxon>Pluteus</taxon>
    </lineage>
</organism>
<dbReference type="EMBL" id="ML208454">
    <property type="protein sequence ID" value="TFK64954.1"/>
    <property type="molecule type" value="Genomic_DNA"/>
</dbReference>
<evidence type="ECO:0000313" key="2">
    <source>
        <dbReference type="Proteomes" id="UP000308600"/>
    </source>
</evidence>
<reference evidence="1 2" key="1">
    <citation type="journal article" date="2019" name="Nat. Ecol. Evol.">
        <title>Megaphylogeny resolves global patterns of mushroom evolution.</title>
        <authorList>
            <person name="Varga T."/>
            <person name="Krizsan K."/>
            <person name="Foldi C."/>
            <person name="Dima B."/>
            <person name="Sanchez-Garcia M."/>
            <person name="Sanchez-Ramirez S."/>
            <person name="Szollosi G.J."/>
            <person name="Szarkandi J.G."/>
            <person name="Papp V."/>
            <person name="Albert L."/>
            <person name="Andreopoulos W."/>
            <person name="Angelini C."/>
            <person name="Antonin V."/>
            <person name="Barry K.W."/>
            <person name="Bougher N.L."/>
            <person name="Buchanan P."/>
            <person name="Buyck B."/>
            <person name="Bense V."/>
            <person name="Catcheside P."/>
            <person name="Chovatia M."/>
            <person name="Cooper J."/>
            <person name="Damon W."/>
            <person name="Desjardin D."/>
            <person name="Finy P."/>
            <person name="Geml J."/>
            <person name="Haridas S."/>
            <person name="Hughes K."/>
            <person name="Justo A."/>
            <person name="Karasinski D."/>
            <person name="Kautmanova I."/>
            <person name="Kiss B."/>
            <person name="Kocsube S."/>
            <person name="Kotiranta H."/>
            <person name="LaButti K.M."/>
            <person name="Lechner B.E."/>
            <person name="Liimatainen K."/>
            <person name="Lipzen A."/>
            <person name="Lukacs Z."/>
            <person name="Mihaltcheva S."/>
            <person name="Morgado L.N."/>
            <person name="Niskanen T."/>
            <person name="Noordeloos M.E."/>
            <person name="Ohm R.A."/>
            <person name="Ortiz-Santana B."/>
            <person name="Ovrebo C."/>
            <person name="Racz N."/>
            <person name="Riley R."/>
            <person name="Savchenko A."/>
            <person name="Shiryaev A."/>
            <person name="Soop K."/>
            <person name="Spirin V."/>
            <person name="Szebenyi C."/>
            <person name="Tomsovsky M."/>
            <person name="Tulloss R.E."/>
            <person name="Uehling J."/>
            <person name="Grigoriev I.V."/>
            <person name="Vagvolgyi C."/>
            <person name="Papp T."/>
            <person name="Martin F.M."/>
            <person name="Miettinen O."/>
            <person name="Hibbett D.S."/>
            <person name="Nagy L.G."/>
        </authorList>
    </citation>
    <scope>NUCLEOTIDE SEQUENCE [LARGE SCALE GENOMIC DNA]</scope>
    <source>
        <strain evidence="1 2">NL-1719</strain>
    </source>
</reference>
<sequence length="194" mass="21775">MADVTSSKSPLTVCCFCRPPNTRYLFMFGISTKSVHVEIVTRRGIFPRSYSTAQCQRVIPRVQPSCQDDTVTTNRRPTAHMISGSFVIGFFVVLGQELLFAILHGLQFNIRGNGHRDQPRGQDRNHEEKIAGAPVDPGVGDDEMRFDNYICCGQQHYCHRRRGLPIDEHHCILKRTLAGIGGDQASQRGTRICC</sequence>
<evidence type="ECO:0000313" key="1">
    <source>
        <dbReference type="EMBL" id="TFK64954.1"/>
    </source>
</evidence>